<proteinExistence type="predicted"/>
<dbReference type="EMBL" id="CAWUFR010000035">
    <property type="protein sequence ID" value="CAK6958734.1"/>
    <property type="molecule type" value="Genomic_DNA"/>
</dbReference>
<comment type="caution">
    <text evidence="2">The sequence shown here is derived from an EMBL/GenBank/DDBJ whole genome shotgun (WGS) entry which is preliminary data.</text>
</comment>
<evidence type="ECO:0000313" key="2">
    <source>
        <dbReference type="EMBL" id="CAK6958734.1"/>
    </source>
</evidence>
<feature type="compositionally biased region" description="Basic and acidic residues" evidence="1">
    <location>
        <begin position="47"/>
        <end position="67"/>
    </location>
</feature>
<evidence type="ECO:0000313" key="3">
    <source>
        <dbReference type="Proteomes" id="UP001314229"/>
    </source>
</evidence>
<dbReference type="AlphaFoldDB" id="A0AAV1NGT1"/>
<keyword evidence="3" id="KW-1185">Reference proteome</keyword>
<organism evidence="2 3">
    <name type="scientific">Scomber scombrus</name>
    <name type="common">Atlantic mackerel</name>
    <name type="synonym">Scomber vernalis</name>
    <dbReference type="NCBI Taxonomy" id="13677"/>
    <lineage>
        <taxon>Eukaryota</taxon>
        <taxon>Metazoa</taxon>
        <taxon>Chordata</taxon>
        <taxon>Craniata</taxon>
        <taxon>Vertebrata</taxon>
        <taxon>Euteleostomi</taxon>
        <taxon>Actinopterygii</taxon>
        <taxon>Neopterygii</taxon>
        <taxon>Teleostei</taxon>
        <taxon>Neoteleostei</taxon>
        <taxon>Acanthomorphata</taxon>
        <taxon>Pelagiaria</taxon>
        <taxon>Scombriformes</taxon>
        <taxon>Scombridae</taxon>
        <taxon>Scomber</taxon>
    </lineage>
</organism>
<gene>
    <name evidence="2" type="ORF">FSCOSCO3_A022303</name>
</gene>
<evidence type="ECO:0000256" key="1">
    <source>
        <dbReference type="SAM" id="MobiDB-lite"/>
    </source>
</evidence>
<accession>A0AAV1NGT1</accession>
<dbReference type="Proteomes" id="UP001314229">
    <property type="component" value="Unassembled WGS sequence"/>
</dbReference>
<reference evidence="2 3" key="1">
    <citation type="submission" date="2024-01" db="EMBL/GenBank/DDBJ databases">
        <authorList>
            <person name="Alioto T."/>
            <person name="Alioto T."/>
            <person name="Gomez Garrido J."/>
        </authorList>
    </citation>
    <scope>NUCLEOTIDE SEQUENCE [LARGE SCALE GENOMIC DNA]</scope>
</reference>
<feature type="region of interest" description="Disordered" evidence="1">
    <location>
        <begin position="47"/>
        <end position="86"/>
    </location>
</feature>
<name>A0AAV1NGT1_SCOSC</name>
<sequence>MWCQLDEDESIVVKPGRFEKLITAHSTSDRCLHTLTAIYRLETGVEEMDRRRGNGERGEGRGERGGLGERGSSSIQGRGGGGGALRFRPNCEPSRLNLSLFALSLPAAQKIQLSERLLLHELRLKVEHLQRARDMN</sequence>
<protein>
    <submittedName>
        <fullName evidence="2">Uncharacterized protein</fullName>
    </submittedName>
</protein>